<dbReference type="AlphaFoldDB" id="A0A3B3S059"/>
<dbReference type="FunFam" id="2.10.25.10:FF:000240">
    <property type="entry name" value="Vitamin K-dependent protein S"/>
    <property type="match status" value="1"/>
</dbReference>
<keyword evidence="6" id="KW-1185">Reference proteome</keyword>
<reference evidence="5" key="1">
    <citation type="submission" date="2025-08" db="UniProtKB">
        <authorList>
            <consortium name="Ensembl"/>
        </authorList>
    </citation>
    <scope>IDENTIFICATION</scope>
</reference>
<dbReference type="GO" id="GO:0005509">
    <property type="term" value="F:calcium ion binding"/>
    <property type="evidence" value="ECO:0007669"/>
    <property type="project" value="InterPro"/>
</dbReference>
<reference evidence="5" key="2">
    <citation type="submission" date="2025-09" db="UniProtKB">
        <authorList>
            <consortium name="Ensembl"/>
        </authorList>
    </citation>
    <scope>IDENTIFICATION</scope>
</reference>
<dbReference type="Ensembl" id="ENSPKIT00000004121.1">
    <property type="protein sequence ID" value="ENSPKIP00000023436.1"/>
    <property type="gene ID" value="ENSPKIG00000007066.1"/>
</dbReference>
<keyword evidence="1" id="KW-0245">EGF-like domain</keyword>
<sequence>EDPVEDTSCNDFTNGGCEQLCINHPGTFNCSCREGFQARADDPTKCQRERGSLITTPLHASSVL</sequence>
<feature type="domain" description="EGF-like calcium-binding" evidence="4">
    <location>
        <begin position="9"/>
        <end position="47"/>
    </location>
</feature>
<evidence type="ECO:0000313" key="5">
    <source>
        <dbReference type="Ensembl" id="ENSPKIP00000023436.1"/>
    </source>
</evidence>
<protein>
    <recommendedName>
        <fullName evidence="4">EGF-like calcium-binding domain-containing protein</fullName>
    </recommendedName>
</protein>
<evidence type="ECO:0000256" key="1">
    <source>
        <dbReference type="ARBA" id="ARBA00022536"/>
    </source>
</evidence>
<evidence type="ECO:0000256" key="2">
    <source>
        <dbReference type="ARBA" id="ARBA00022737"/>
    </source>
</evidence>
<organism evidence="5 6">
    <name type="scientific">Paramormyrops kingsleyae</name>
    <dbReference type="NCBI Taxonomy" id="1676925"/>
    <lineage>
        <taxon>Eukaryota</taxon>
        <taxon>Metazoa</taxon>
        <taxon>Chordata</taxon>
        <taxon>Craniata</taxon>
        <taxon>Vertebrata</taxon>
        <taxon>Euteleostomi</taxon>
        <taxon>Actinopterygii</taxon>
        <taxon>Neopterygii</taxon>
        <taxon>Teleostei</taxon>
        <taxon>Osteoglossocephala</taxon>
        <taxon>Osteoglossomorpha</taxon>
        <taxon>Osteoglossiformes</taxon>
        <taxon>Mormyridae</taxon>
        <taxon>Paramormyrops</taxon>
    </lineage>
</organism>
<dbReference type="Proteomes" id="UP000261540">
    <property type="component" value="Unplaced"/>
</dbReference>
<keyword evidence="2" id="KW-0677">Repeat</keyword>
<dbReference type="InterPro" id="IPR001881">
    <property type="entry name" value="EGF-like_Ca-bd_dom"/>
</dbReference>
<name>A0A3B3S059_9TELE</name>
<evidence type="ECO:0000259" key="4">
    <source>
        <dbReference type="SMART" id="SM00179"/>
    </source>
</evidence>
<dbReference type="Gene3D" id="2.10.25.10">
    <property type="entry name" value="Laminin"/>
    <property type="match status" value="1"/>
</dbReference>
<dbReference type="Pfam" id="PF14670">
    <property type="entry name" value="FXa_inhibition"/>
    <property type="match status" value="1"/>
</dbReference>
<dbReference type="STRING" id="1676925.ENSPKIP00000023436"/>
<keyword evidence="3" id="KW-1015">Disulfide bond</keyword>
<dbReference type="SUPFAM" id="SSF57196">
    <property type="entry name" value="EGF/Laminin"/>
    <property type="match status" value="1"/>
</dbReference>
<accession>A0A3B3S059</accession>
<dbReference type="SMART" id="SM00179">
    <property type="entry name" value="EGF_CA"/>
    <property type="match status" value="1"/>
</dbReference>
<proteinExistence type="predicted"/>
<evidence type="ECO:0000313" key="6">
    <source>
        <dbReference type="Proteomes" id="UP000261540"/>
    </source>
</evidence>
<evidence type="ECO:0000256" key="3">
    <source>
        <dbReference type="ARBA" id="ARBA00023157"/>
    </source>
</evidence>